<accession>A0A3B0XHE6</accession>
<gene>
    <name evidence="1" type="ORF">MNBD_GAMMA11-1828</name>
</gene>
<feature type="non-terminal residue" evidence="1">
    <location>
        <position position="1"/>
    </location>
</feature>
<proteinExistence type="predicted"/>
<organism evidence="1">
    <name type="scientific">hydrothermal vent metagenome</name>
    <dbReference type="NCBI Taxonomy" id="652676"/>
    <lineage>
        <taxon>unclassified sequences</taxon>
        <taxon>metagenomes</taxon>
        <taxon>ecological metagenomes</taxon>
    </lineage>
</organism>
<protein>
    <submittedName>
        <fullName evidence="1">Uncharacterized protein</fullName>
    </submittedName>
</protein>
<dbReference type="EMBL" id="UOFG01000136">
    <property type="protein sequence ID" value="VAW61049.1"/>
    <property type="molecule type" value="Genomic_DNA"/>
</dbReference>
<dbReference type="AlphaFoldDB" id="A0A3B0XHE6"/>
<evidence type="ECO:0000313" key="1">
    <source>
        <dbReference type="EMBL" id="VAW61049.1"/>
    </source>
</evidence>
<sequence length="22" mass="2301">TASTLLSKVLSARLKNTAALNQ</sequence>
<reference evidence="1" key="1">
    <citation type="submission" date="2018-06" db="EMBL/GenBank/DDBJ databases">
        <authorList>
            <person name="Zhirakovskaya E."/>
        </authorList>
    </citation>
    <scope>NUCLEOTIDE SEQUENCE</scope>
</reference>
<name>A0A3B0XHE6_9ZZZZ</name>